<keyword evidence="8" id="KW-0963">Cytoplasm</keyword>
<evidence type="ECO:0000313" key="11">
    <source>
        <dbReference type="EMBL" id="AGM25783.1"/>
    </source>
</evidence>
<dbReference type="STRING" id="1276229.SSYRP_v1c01870"/>
<feature type="binding site" evidence="8">
    <location>
        <position position="64"/>
    </location>
    <ligand>
        <name>tRNA</name>
        <dbReference type="ChEBI" id="CHEBI:17843"/>
    </ligand>
</feature>
<comment type="catalytic activity">
    <reaction evidence="6 8 9">
        <text>an N-acyl-L-alpha-aminoacyl-tRNA + H2O = an N-acyl-L-amino acid + a tRNA + H(+)</text>
        <dbReference type="Rhea" id="RHEA:54448"/>
        <dbReference type="Rhea" id="RHEA-COMP:10123"/>
        <dbReference type="Rhea" id="RHEA-COMP:13883"/>
        <dbReference type="ChEBI" id="CHEBI:15377"/>
        <dbReference type="ChEBI" id="CHEBI:15378"/>
        <dbReference type="ChEBI" id="CHEBI:59874"/>
        <dbReference type="ChEBI" id="CHEBI:78442"/>
        <dbReference type="ChEBI" id="CHEBI:138191"/>
        <dbReference type="EC" id="3.1.1.29"/>
    </reaction>
</comment>
<feature type="binding site" evidence="8">
    <location>
        <position position="112"/>
    </location>
    <ligand>
        <name>tRNA</name>
        <dbReference type="ChEBI" id="CHEBI:17843"/>
    </ligand>
</feature>
<dbReference type="InterPro" id="IPR001328">
    <property type="entry name" value="Pept_tRNA_hydro"/>
</dbReference>
<keyword evidence="12" id="KW-1185">Reference proteome</keyword>
<dbReference type="HAMAP" id="MF_00083">
    <property type="entry name" value="Pept_tRNA_hydro_bact"/>
    <property type="match status" value="1"/>
</dbReference>
<dbReference type="GO" id="GO:0000049">
    <property type="term" value="F:tRNA binding"/>
    <property type="evidence" value="ECO:0007669"/>
    <property type="project" value="UniProtKB-UniRule"/>
</dbReference>
<feature type="site" description="Stabilizes the basic form of H active site to accept a proton" evidence="8">
    <location>
        <position position="91"/>
    </location>
</feature>
<evidence type="ECO:0000256" key="1">
    <source>
        <dbReference type="ARBA" id="ARBA00013260"/>
    </source>
</evidence>
<evidence type="ECO:0000256" key="7">
    <source>
        <dbReference type="ARBA" id="ARBA00050038"/>
    </source>
</evidence>
<dbReference type="SUPFAM" id="SSF53178">
    <property type="entry name" value="Peptidyl-tRNA hydrolase-like"/>
    <property type="match status" value="1"/>
</dbReference>
<dbReference type="PROSITE" id="PS01196">
    <property type="entry name" value="PEPT_TRNA_HYDROL_2"/>
    <property type="match status" value="1"/>
</dbReference>
<dbReference type="GO" id="GO:0005737">
    <property type="term" value="C:cytoplasm"/>
    <property type="evidence" value="ECO:0007669"/>
    <property type="project" value="UniProtKB-SubCell"/>
</dbReference>
<dbReference type="Proteomes" id="UP000013963">
    <property type="component" value="Chromosome"/>
</dbReference>
<proteinExistence type="inferred from homology"/>
<dbReference type="InterPro" id="IPR018171">
    <property type="entry name" value="Pept_tRNA_hydro_CS"/>
</dbReference>
<dbReference type="GO" id="GO:0004045">
    <property type="term" value="F:peptidyl-tRNA hydrolase activity"/>
    <property type="evidence" value="ECO:0007669"/>
    <property type="project" value="UniProtKB-UniRule"/>
</dbReference>
<dbReference type="Gene3D" id="3.40.50.1470">
    <property type="entry name" value="Peptidyl-tRNA hydrolase"/>
    <property type="match status" value="1"/>
</dbReference>
<evidence type="ECO:0000256" key="8">
    <source>
        <dbReference type="HAMAP-Rule" id="MF_00083"/>
    </source>
</evidence>
<evidence type="ECO:0000256" key="3">
    <source>
        <dbReference type="ARBA" id="ARBA00022801"/>
    </source>
</evidence>
<dbReference type="OrthoDB" id="9800507at2"/>
<dbReference type="CDD" id="cd00462">
    <property type="entry name" value="PTH"/>
    <property type="match status" value="1"/>
</dbReference>
<gene>
    <name evidence="8 11" type="primary">pth</name>
    <name evidence="11" type="ORF">SSYRP_v1c01870</name>
</gene>
<protein>
    <recommendedName>
        <fullName evidence="7 8">Peptidyl-tRNA hydrolase</fullName>
        <shortName evidence="8">Pth</shortName>
        <ecNumber evidence="1 8">3.1.1.29</ecNumber>
    </recommendedName>
</protein>
<comment type="similarity">
    <text evidence="5 8 10">Belongs to the PTH family.</text>
</comment>
<comment type="subunit">
    <text evidence="8">Monomer.</text>
</comment>
<organism evidence="11 12">
    <name type="scientific">Spiroplasma syrphidicola EA-1</name>
    <dbReference type="NCBI Taxonomy" id="1276229"/>
    <lineage>
        <taxon>Bacteria</taxon>
        <taxon>Bacillati</taxon>
        <taxon>Mycoplasmatota</taxon>
        <taxon>Mollicutes</taxon>
        <taxon>Entomoplasmatales</taxon>
        <taxon>Spiroplasmataceae</taxon>
        <taxon>Spiroplasma</taxon>
    </lineage>
</organism>
<comment type="function">
    <text evidence="8">Hydrolyzes ribosome-free peptidyl-tRNAs (with 1 or more amino acids incorporated), which drop off the ribosome during protein synthesis, or as a result of ribosome stalling.</text>
</comment>
<dbReference type="RefSeq" id="WP_016340443.1">
    <property type="nucleotide sequence ID" value="NC_021284.1"/>
</dbReference>
<evidence type="ECO:0000256" key="2">
    <source>
        <dbReference type="ARBA" id="ARBA00022555"/>
    </source>
</evidence>
<evidence type="ECO:0000256" key="5">
    <source>
        <dbReference type="ARBA" id="ARBA00038063"/>
    </source>
</evidence>
<keyword evidence="3 8" id="KW-0378">Hydrolase</keyword>
<dbReference type="eggNOG" id="COG0193">
    <property type="taxonomic scope" value="Bacteria"/>
</dbReference>
<name>R4U5C5_9MOLU</name>
<keyword evidence="4 8" id="KW-0694">RNA-binding</keyword>
<dbReference type="GO" id="GO:0072344">
    <property type="term" value="P:rescue of stalled ribosome"/>
    <property type="evidence" value="ECO:0007669"/>
    <property type="project" value="UniProtKB-UniRule"/>
</dbReference>
<comment type="function">
    <text evidence="8">Catalyzes the release of premature peptidyl moieties from peptidyl-tRNA molecules trapped in stalled 50S ribosomal subunits, and thus maintains levels of free tRNAs and 50S ribosomes.</text>
</comment>
<dbReference type="PANTHER" id="PTHR17224">
    <property type="entry name" value="PEPTIDYL-TRNA HYDROLASE"/>
    <property type="match status" value="1"/>
</dbReference>
<evidence type="ECO:0000256" key="4">
    <source>
        <dbReference type="ARBA" id="ARBA00022884"/>
    </source>
</evidence>
<dbReference type="FunFam" id="3.40.50.1470:FF:000001">
    <property type="entry name" value="Peptidyl-tRNA hydrolase"/>
    <property type="match status" value="1"/>
</dbReference>
<accession>R4U5C5</accession>
<feature type="active site" description="Proton acceptor" evidence="8">
    <location>
        <position position="19"/>
    </location>
</feature>
<dbReference type="HOGENOM" id="CLU_062456_4_1_14"/>
<feature type="binding site" evidence="8">
    <location>
        <position position="14"/>
    </location>
    <ligand>
        <name>tRNA</name>
        <dbReference type="ChEBI" id="CHEBI:17843"/>
    </ligand>
</feature>
<dbReference type="EMBL" id="CP005078">
    <property type="protein sequence ID" value="AGM25783.1"/>
    <property type="molecule type" value="Genomic_DNA"/>
</dbReference>
<dbReference type="PANTHER" id="PTHR17224:SF1">
    <property type="entry name" value="PEPTIDYL-TRNA HYDROLASE"/>
    <property type="match status" value="1"/>
</dbReference>
<evidence type="ECO:0000313" key="12">
    <source>
        <dbReference type="Proteomes" id="UP000013963"/>
    </source>
</evidence>
<keyword evidence="2 8" id="KW-0820">tRNA-binding</keyword>
<comment type="subcellular location">
    <subcellularLocation>
        <location evidence="8">Cytoplasm</location>
    </subcellularLocation>
</comment>
<sequence length="189" mass="21259">MKLIVGLGNPGGEYQLTRHNVGFLAIDRLVAKYQAQGPKQGFDGLYWETKINGEKVFFLQPQTYINLSGKSVGAMQHFFKIPTSDLLIIYDDKDIEFGKIKLRPTGSSAGHNGIKDLINKLGTEKFCRIKIGIGNNRLIAMHNWVLGKFSPQELGTLENEVFVKTTELVGKYLEQNISFEKLMSEYNGK</sequence>
<dbReference type="PROSITE" id="PS01195">
    <property type="entry name" value="PEPT_TRNA_HYDROL_1"/>
    <property type="match status" value="1"/>
</dbReference>
<dbReference type="PATRIC" id="fig|1276229.3.peg.187"/>
<dbReference type="AlphaFoldDB" id="R4U5C5"/>
<feature type="site" description="Discriminates between blocked and unblocked aminoacyl-tRNA" evidence="8">
    <location>
        <position position="9"/>
    </location>
</feature>
<feature type="binding site" evidence="8">
    <location>
        <position position="66"/>
    </location>
    <ligand>
        <name>tRNA</name>
        <dbReference type="ChEBI" id="CHEBI:17843"/>
    </ligand>
</feature>
<evidence type="ECO:0000256" key="6">
    <source>
        <dbReference type="ARBA" id="ARBA00048707"/>
    </source>
</evidence>
<reference evidence="11 12" key="1">
    <citation type="journal article" date="2013" name="Genome Biol. Evol.">
        <title>Complete genomes of two dipteran-associated spiroplasmas provided insights into the origin, dynamics, and impacts of viral invasion in spiroplasma.</title>
        <authorList>
            <person name="Ku C."/>
            <person name="Lo W.S."/>
            <person name="Chen L.L."/>
            <person name="Kuo C.H."/>
        </authorList>
    </citation>
    <scope>NUCLEOTIDE SEQUENCE [LARGE SCALE GENOMIC DNA]</scope>
    <source>
        <strain evidence="11">EA-1</strain>
    </source>
</reference>
<dbReference type="NCBIfam" id="TIGR00447">
    <property type="entry name" value="pth"/>
    <property type="match status" value="1"/>
</dbReference>
<dbReference type="InterPro" id="IPR036416">
    <property type="entry name" value="Pept_tRNA_hydro_sf"/>
</dbReference>
<dbReference type="EC" id="3.1.1.29" evidence="1 8"/>
<evidence type="ECO:0000256" key="10">
    <source>
        <dbReference type="RuleBase" id="RU004320"/>
    </source>
</evidence>
<dbReference type="GO" id="GO:0006515">
    <property type="term" value="P:protein quality control for misfolded or incompletely synthesized proteins"/>
    <property type="evidence" value="ECO:0007669"/>
    <property type="project" value="UniProtKB-UniRule"/>
</dbReference>
<evidence type="ECO:0000256" key="9">
    <source>
        <dbReference type="RuleBase" id="RU000673"/>
    </source>
</evidence>
<dbReference type="KEGG" id="ssyr:SSYRP_v1c01870"/>
<dbReference type="Pfam" id="PF01195">
    <property type="entry name" value="Pept_tRNA_hydro"/>
    <property type="match status" value="1"/>
</dbReference>